<feature type="chain" id="PRO_5037360419" description="DUF5666 domain-containing protein" evidence="1">
    <location>
        <begin position="25"/>
        <end position="105"/>
    </location>
</feature>
<comment type="caution">
    <text evidence="2">The sequence shown here is derived from an EMBL/GenBank/DDBJ whole genome shotgun (WGS) entry which is preliminary data.</text>
</comment>
<feature type="signal peptide" evidence="1">
    <location>
        <begin position="1"/>
        <end position="24"/>
    </location>
</feature>
<dbReference type="AlphaFoldDB" id="A0A953JFE7"/>
<organism evidence="2 3">
    <name type="scientific">Candidatus Nitrobium versatile</name>
    <dbReference type="NCBI Taxonomy" id="2884831"/>
    <lineage>
        <taxon>Bacteria</taxon>
        <taxon>Pseudomonadati</taxon>
        <taxon>Nitrospirota</taxon>
        <taxon>Nitrospiria</taxon>
        <taxon>Nitrospirales</taxon>
        <taxon>Nitrospiraceae</taxon>
        <taxon>Candidatus Nitrobium</taxon>
    </lineage>
</organism>
<dbReference type="Proteomes" id="UP000705867">
    <property type="component" value="Unassembled WGS sequence"/>
</dbReference>
<protein>
    <recommendedName>
        <fullName evidence="4">DUF5666 domain-containing protein</fullName>
    </recommendedName>
</protein>
<keyword evidence="1" id="KW-0732">Signal</keyword>
<reference evidence="2" key="2">
    <citation type="submission" date="2021-08" db="EMBL/GenBank/DDBJ databases">
        <authorList>
            <person name="Dalcin Martins P."/>
        </authorList>
    </citation>
    <scope>NUCLEOTIDE SEQUENCE</scope>
    <source>
        <strain evidence="2">MAG_39</strain>
    </source>
</reference>
<gene>
    <name evidence="2" type="ORF">K8I29_11115</name>
</gene>
<name>A0A953JFE7_9BACT</name>
<evidence type="ECO:0008006" key="4">
    <source>
        <dbReference type="Google" id="ProtNLM"/>
    </source>
</evidence>
<evidence type="ECO:0000313" key="3">
    <source>
        <dbReference type="Proteomes" id="UP000705867"/>
    </source>
</evidence>
<sequence>MRGARVVVAVLVMALFCVSLLAGAAVAAEKVSVKGKVKDYDVAQKTVTVTVDGKDTTFVVENETVLKKLDDRIVQGDEVKVKYTEEGGKNVIKGSNDLKGTKAGC</sequence>
<dbReference type="EMBL" id="JAIOIV010000088">
    <property type="protein sequence ID" value="MBZ0156741.1"/>
    <property type="molecule type" value="Genomic_DNA"/>
</dbReference>
<proteinExistence type="predicted"/>
<evidence type="ECO:0000256" key="1">
    <source>
        <dbReference type="SAM" id="SignalP"/>
    </source>
</evidence>
<accession>A0A953JFE7</accession>
<reference evidence="2" key="1">
    <citation type="journal article" date="2021" name="bioRxiv">
        <title>Unraveling nitrogen, sulfur and carbon metabolic pathways and microbial community transcriptional responses to substrate deprivation and toxicity stresses in a bioreactor mimicking anoxic brackish coastal sediment conditions.</title>
        <authorList>
            <person name="Martins P.D."/>
            <person name="Echeveste M.J."/>
            <person name="Arshad A."/>
            <person name="Kurth J."/>
            <person name="Ouboter H."/>
            <person name="Jetten M.S.M."/>
            <person name="Welte C.U."/>
        </authorList>
    </citation>
    <scope>NUCLEOTIDE SEQUENCE</scope>
    <source>
        <strain evidence="2">MAG_39</strain>
    </source>
</reference>
<evidence type="ECO:0000313" key="2">
    <source>
        <dbReference type="EMBL" id="MBZ0156741.1"/>
    </source>
</evidence>